<feature type="compositionally biased region" description="Low complexity" evidence="3">
    <location>
        <begin position="164"/>
        <end position="174"/>
    </location>
</feature>
<dbReference type="GO" id="GO:0045944">
    <property type="term" value="P:positive regulation of transcription by RNA polymerase II"/>
    <property type="evidence" value="ECO:0007669"/>
    <property type="project" value="TreeGrafter"/>
</dbReference>
<reference evidence="4" key="1">
    <citation type="journal article" date="2020" name="Stud. Mycol.">
        <title>101 Dothideomycetes genomes: a test case for predicting lifestyles and emergence of pathogens.</title>
        <authorList>
            <person name="Haridas S."/>
            <person name="Albert R."/>
            <person name="Binder M."/>
            <person name="Bloem J."/>
            <person name="Labutti K."/>
            <person name="Salamov A."/>
            <person name="Andreopoulos B."/>
            <person name="Baker S."/>
            <person name="Barry K."/>
            <person name="Bills G."/>
            <person name="Bluhm B."/>
            <person name="Cannon C."/>
            <person name="Castanera R."/>
            <person name="Culley D."/>
            <person name="Daum C."/>
            <person name="Ezra D."/>
            <person name="Gonzalez J."/>
            <person name="Henrissat B."/>
            <person name="Kuo A."/>
            <person name="Liang C."/>
            <person name="Lipzen A."/>
            <person name="Lutzoni F."/>
            <person name="Magnuson J."/>
            <person name="Mondo S."/>
            <person name="Nolan M."/>
            <person name="Ohm R."/>
            <person name="Pangilinan J."/>
            <person name="Park H.-J."/>
            <person name="Ramirez L."/>
            <person name="Alfaro M."/>
            <person name="Sun H."/>
            <person name="Tritt A."/>
            <person name="Yoshinaga Y."/>
            <person name="Zwiers L.-H."/>
            <person name="Turgeon B."/>
            <person name="Goodwin S."/>
            <person name="Spatafora J."/>
            <person name="Crous P."/>
            <person name="Grigoriev I."/>
        </authorList>
    </citation>
    <scope>NUCLEOTIDE SEQUENCE</scope>
    <source>
        <strain evidence="4">CBS 113818</strain>
    </source>
</reference>
<dbReference type="AlphaFoldDB" id="A0A6A6ZPB0"/>
<dbReference type="Proteomes" id="UP000799424">
    <property type="component" value="Unassembled WGS sequence"/>
</dbReference>
<evidence type="ECO:0000313" key="4">
    <source>
        <dbReference type="EMBL" id="KAF2822922.1"/>
    </source>
</evidence>
<evidence type="ECO:0000313" key="5">
    <source>
        <dbReference type="Proteomes" id="UP000799424"/>
    </source>
</evidence>
<gene>
    <name evidence="4" type="ORF">CC86DRAFT_299716</name>
</gene>
<evidence type="ECO:0000256" key="1">
    <source>
        <dbReference type="ARBA" id="ARBA00004123"/>
    </source>
</evidence>
<comment type="subcellular location">
    <subcellularLocation>
        <location evidence="1">Nucleus</location>
    </subcellularLocation>
</comment>
<feature type="compositionally biased region" description="Polar residues" evidence="3">
    <location>
        <begin position="140"/>
        <end position="163"/>
    </location>
</feature>
<organism evidence="4 5">
    <name type="scientific">Ophiobolus disseminans</name>
    <dbReference type="NCBI Taxonomy" id="1469910"/>
    <lineage>
        <taxon>Eukaryota</taxon>
        <taxon>Fungi</taxon>
        <taxon>Dikarya</taxon>
        <taxon>Ascomycota</taxon>
        <taxon>Pezizomycotina</taxon>
        <taxon>Dothideomycetes</taxon>
        <taxon>Pleosporomycetidae</taxon>
        <taxon>Pleosporales</taxon>
        <taxon>Pleosporineae</taxon>
        <taxon>Phaeosphaeriaceae</taxon>
        <taxon>Ophiobolus</taxon>
    </lineage>
</organism>
<dbReference type="InterPro" id="IPR021858">
    <property type="entry name" value="Fun_TF"/>
</dbReference>
<accession>A0A6A6ZPB0</accession>
<dbReference type="PANTHER" id="PTHR37534">
    <property type="entry name" value="TRANSCRIPTIONAL ACTIVATOR PROTEIN UGA3"/>
    <property type="match status" value="1"/>
</dbReference>
<dbReference type="Pfam" id="PF11951">
    <property type="entry name" value="Fungal_trans_2"/>
    <property type="match status" value="1"/>
</dbReference>
<dbReference type="GO" id="GO:0000976">
    <property type="term" value="F:transcription cis-regulatory region binding"/>
    <property type="evidence" value="ECO:0007669"/>
    <property type="project" value="TreeGrafter"/>
</dbReference>
<feature type="region of interest" description="Disordered" evidence="3">
    <location>
        <begin position="1"/>
        <end position="26"/>
    </location>
</feature>
<dbReference type="GO" id="GO:0005634">
    <property type="term" value="C:nucleus"/>
    <property type="evidence" value="ECO:0007669"/>
    <property type="project" value="UniProtKB-SubCell"/>
</dbReference>
<dbReference type="OrthoDB" id="407832at2759"/>
<name>A0A6A6ZPB0_9PLEO</name>
<dbReference type="EMBL" id="MU006233">
    <property type="protein sequence ID" value="KAF2822922.1"/>
    <property type="molecule type" value="Genomic_DNA"/>
</dbReference>
<sequence>MGSWSDTSGDDGKIAKMPSPVAKRQSSNYRVRFRHGVYPNAEGEATRADIKKYDYFFGGEQTWVGVSGNVDFIDESAQVAADLVSAEQVRAADGTRRPARRLVRTRTAERIPQAGRGRQVELSIRPASYAAVGSAFYSDAPSTASSSPRQTTFSHGRQTSPATSSISSLDGSSSLDWQNDAPTSAVHFPSMHTTRVPWPLSDPEEAHLFRFFVDTVAAWWDITSSHNVFKEVVPQLALSNSMLLNAIFMIASQHIGRYDPAFPAKPYLYHERVLQQLIPSLENNGVIQDEATLMAAIFLRGFEELHAGTRGQYHLSTYELFHGSDGWLFNMSSPVVQACFMVHVHFEIYQGLLNQPSLRVDYRTYILPALATPLDDAAWSNRIVWICARILQWAQSDSRTLRDWQRLKEIVDEWERERPSGFNAFFYREADSTKGRHLPELWFPNLCHGKSMLPETLHWLT</sequence>
<proteinExistence type="predicted"/>
<feature type="region of interest" description="Disordered" evidence="3">
    <location>
        <begin position="140"/>
        <end position="174"/>
    </location>
</feature>
<evidence type="ECO:0000256" key="3">
    <source>
        <dbReference type="SAM" id="MobiDB-lite"/>
    </source>
</evidence>
<dbReference type="GO" id="GO:0003700">
    <property type="term" value="F:DNA-binding transcription factor activity"/>
    <property type="evidence" value="ECO:0007669"/>
    <property type="project" value="TreeGrafter"/>
</dbReference>
<protein>
    <submittedName>
        <fullName evidence="4">Uncharacterized protein</fullName>
    </submittedName>
</protein>
<evidence type="ECO:0000256" key="2">
    <source>
        <dbReference type="ARBA" id="ARBA00023242"/>
    </source>
</evidence>
<keyword evidence="5" id="KW-1185">Reference proteome</keyword>
<keyword evidence="2" id="KW-0539">Nucleus</keyword>
<dbReference type="PANTHER" id="PTHR37534:SF2">
    <property type="entry name" value="N-ACETYLTRANSFERASE DOMAIN-CONTAINING PROTEIN"/>
    <property type="match status" value="1"/>
</dbReference>